<dbReference type="EMBL" id="BRVO01000001">
    <property type="protein sequence ID" value="GLB48993.1"/>
    <property type="molecule type" value="Genomic_DNA"/>
</dbReference>
<evidence type="ECO:0000256" key="1">
    <source>
        <dbReference type="SAM" id="Phobius"/>
    </source>
</evidence>
<keyword evidence="1" id="KW-0812">Transmembrane</keyword>
<sequence>MPIGHALMVLNDQILADYKLSGAFIIGFLGVIALRSGFYFEQKKSVATLLGLLGGVLVWTGWIEFSFVWIAEKIGTLPLTENGTVVTKPEYLIMPSSIGLLGSFFLLYIFSSNKCQFFNWIQKHIGIKKSLKSKDKGRPLALVTFIETIMILWTFYLVLLMVYDKDIAGDKHPITYITAFGSLLWSLYLMKTLVKIKKFDYAIRYAVPTVIIFWNFIEILGRWNLFKEIWIHPLEYWLEVSILSALLVIFIAYYFISHKKPQVSLKA</sequence>
<feature type="transmembrane region" description="Helical" evidence="1">
    <location>
        <begin position="236"/>
        <end position="256"/>
    </location>
</feature>
<evidence type="ECO:0000313" key="2">
    <source>
        <dbReference type="EMBL" id="GLB48993.1"/>
    </source>
</evidence>
<name>A0ABQ5MHX6_9FLAO</name>
<reference evidence="2" key="1">
    <citation type="submission" date="2022-07" db="EMBL/GenBank/DDBJ databases">
        <title>Taxonomy of Novel Oxalotrophic and Methylotrophic Bacteria.</title>
        <authorList>
            <person name="Sahin N."/>
            <person name="Tani A."/>
        </authorList>
    </citation>
    <scope>NUCLEOTIDE SEQUENCE</scope>
    <source>
        <strain evidence="2">Y10</strain>
    </source>
</reference>
<gene>
    <name evidence="2" type="ORF">Y10_13610</name>
</gene>
<protein>
    <recommendedName>
        <fullName evidence="4">DUF5009 domain-containing protein</fullName>
    </recommendedName>
</protein>
<feature type="transmembrane region" description="Helical" evidence="1">
    <location>
        <begin position="47"/>
        <end position="71"/>
    </location>
</feature>
<organism evidence="2 3">
    <name type="scientific">Neptunitalea lumnitzerae</name>
    <dbReference type="NCBI Taxonomy" id="2965509"/>
    <lineage>
        <taxon>Bacteria</taxon>
        <taxon>Pseudomonadati</taxon>
        <taxon>Bacteroidota</taxon>
        <taxon>Flavobacteriia</taxon>
        <taxon>Flavobacteriales</taxon>
        <taxon>Flavobacteriaceae</taxon>
        <taxon>Neptunitalea</taxon>
    </lineage>
</organism>
<feature type="transmembrane region" description="Helical" evidence="1">
    <location>
        <begin position="140"/>
        <end position="162"/>
    </location>
</feature>
<keyword evidence="3" id="KW-1185">Reference proteome</keyword>
<proteinExistence type="predicted"/>
<keyword evidence="1" id="KW-1133">Transmembrane helix</keyword>
<feature type="transmembrane region" description="Helical" evidence="1">
    <location>
        <begin position="174"/>
        <end position="190"/>
    </location>
</feature>
<keyword evidence="1" id="KW-0472">Membrane</keyword>
<dbReference type="Proteomes" id="UP001143543">
    <property type="component" value="Unassembled WGS sequence"/>
</dbReference>
<feature type="transmembrane region" description="Helical" evidence="1">
    <location>
        <begin position="20"/>
        <end position="40"/>
    </location>
</feature>
<feature type="transmembrane region" description="Helical" evidence="1">
    <location>
        <begin position="91"/>
        <end position="110"/>
    </location>
</feature>
<accession>A0ABQ5MHX6</accession>
<evidence type="ECO:0000313" key="3">
    <source>
        <dbReference type="Proteomes" id="UP001143543"/>
    </source>
</evidence>
<evidence type="ECO:0008006" key="4">
    <source>
        <dbReference type="Google" id="ProtNLM"/>
    </source>
</evidence>
<comment type="caution">
    <text evidence="2">The sequence shown here is derived from an EMBL/GenBank/DDBJ whole genome shotgun (WGS) entry which is preliminary data.</text>
</comment>
<feature type="transmembrane region" description="Helical" evidence="1">
    <location>
        <begin position="202"/>
        <end position="224"/>
    </location>
</feature>